<protein>
    <submittedName>
        <fullName evidence="8">Phenylalanine 4-monooxygenase</fullName>
        <ecNumber evidence="8">1.14.16.1</ecNumber>
    </submittedName>
</protein>
<reference evidence="9" key="1">
    <citation type="journal article" date="2019" name="Int. J. Syst. Evol. Microbiol.">
        <title>The Global Catalogue of Microorganisms (GCM) 10K type strain sequencing project: providing services to taxonomists for standard genome sequencing and annotation.</title>
        <authorList>
            <consortium name="The Broad Institute Genomics Platform"/>
            <consortium name="The Broad Institute Genome Sequencing Center for Infectious Disease"/>
            <person name="Wu L."/>
            <person name="Ma J."/>
        </authorList>
    </citation>
    <scope>NUCLEOTIDE SEQUENCE [LARGE SCALE GENOMIC DNA]</scope>
    <source>
        <strain evidence="9">KCTC 23984</strain>
    </source>
</reference>
<evidence type="ECO:0000256" key="2">
    <source>
        <dbReference type="ARBA" id="ARBA00009712"/>
    </source>
</evidence>
<dbReference type="Gene3D" id="1.10.800.10">
    <property type="entry name" value="Aromatic amino acid hydroxylase"/>
    <property type="match status" value="1"/>
</dbReference>
<keyword evidence="4 8" id="KW-0560">Oxidoreductase</keyword>
<comment type="caution">
    <text evidence="8">The sequence shown here is derived from an EMBL/GenBank/DDBJ whole genome shotgun (WGS) entry which is preliminary data.</text>
</comment>
<dbReference type="EMBL" id="JBHUOX010000020">
    <property type="protein sequence ID" value="MFD3002824.1"/>
    <property type="molecule type" value="Genomic_DNA"/>
</dbReference>
<dbReference type="InterPro" id="IPR036951">
    <property type="entry name" value="ArAA_hydroxylase_sf"/>
</dbReference>
<dbReference type="InterPro" id="IPR018301">
    <property type="entry name" value="ArAA_hydroxylase_Fe/CU_BS"/>
</dbReference>
<organism evidence="8 9">
    <name type="scientific">Pontibacter toksunensis</name>
    <dbReference type="NCBI Taxonomy" id="1332631"/>
    <lineage>
        <taxon>Bacteria</taxon>
        <taxon>Pseudomonadati</taxon>
        <taxon>Bacteroidota</taxon>
        <taxon>Cytophagia</taxon>
        <taxon>Cytophagales</taxon>
        <taxon>Hymenobacteraceae</taxon>
        <taxon>Pontibacter</taxon>
    </lineage>
</organism>
<dbReference type="RefSeq" id="WP_377488968.1">
    <property type="nucleotide sequence ID" value="NZ_JBHUOX010000020.1"/>
</dbReference>
<feature type="domain" description="Biopterin-dependent aromatic amino acid hydroxylase family profile" evidence="7">
    <location>
        <begin position="1"/>
        <end position="266"/>
    </location>
</feature>
<keyword evidence="5" id="KW-0408">Iron</keyword>
<evidence type="ECO:0000313" key="8">
    <source>
        <dbReference type="EMBL" id="MFD3002824.1"/>
    </source>
</evidence>
<comment type="cofactor">
    <cofactor evidence="1">
        <name>Fe(2+)</name>
        <dbReference type="ChEBI" id="CHEBI:29033"/>
    </cofactor>
</comment>
<dbReference type="InterPro" id="IPR019774">
    <property type="entry name" value="Aromatic-AA_hydroxylase_C"/>
</dbReference>
<dbReference type="Pfam" id="PF00351">
    <property type="entry name" value="Biopterin_H"/>
    <property type="match status" value="1"/>
</dbReference>
<dbReference type="PROSITE" id="PS51410">
    <property type="entry name" value="BH4_AAA_HYDROXYL_2"/>
    <property type="match status" value="1"/>
</dbReference>
<keyword evidence="6" id="KW-0503">Monooxygenase</keyword>
<keyword evidence="9" id="KW-1185">Reference proteome</keyword>
<dbReference type="PRINTS" id="PR00372">
    <property type="entry name" value="FYWHYDRXLASE"/>
</dbReference>
<dbReference type="InterPro" id="IPR001273">
    <property type="entry name" value="ArAA_hydroxylase"/>
</dbReference>
<sequence>MNRAMETTTTNSRQTSTLKDMQQVYQNYTKEDQQVWQLLYERQMEGLPNQACHAFLEGLRTVQFRGEKIPDFSKVNNILKAINGWEVVAVEGIVDDKLFFKLLSERKFPATTWLRKLSELDYLEEPDMFHDVFGHVPLLTNGPVTAFLQALSRIGYEHADNPAAIELLSRIYWFTVEFGLIKENGELRVYGAGVLSSVGETKFSLSQEPMHFAYSVDQILDTPYRKDVFQDRYFIIDSYEQLLGSIGEIRAKLEERLTHSVNKQGN</sequence>
<evidence type="ECO:0000256" key="6">
    <source>
        <dbReference type="ARBA" id="ARBA00023033"/>
    </source>
</evidence>
<dbReference type="PANTHER" id="PTHR11473:SF24">
    <property type="entry name" value="PHENYLALANINE-4-HYDROXYLASE"/>
    <property type="match status" value="1"/>
</dbReference>
<dbReference type="PROSITE" id="PS00367">
    <property type="entry name" value="BH4_AAA_HYDROXYL_1"/>
    <property type="match status" value="1"/>
</dbReference>
<dbReference type="NCBIfam" id="NF008877">
    <property type="entry name" value="PRK11913.1-2"/>
    <property type="match status" value="1"/>
</dbReference>
<evidence type="ECO:0000313" key="9">
    <source>
        <dbReference type="Proteomes" id="UP001597641"/>
    </source>
</evidence>
<dbReference type="InterPro" id="IPR036329">
    <property type="entry name" value="Aro-AA_hydroxylase_C_sf"/>
</dbReference>
<dbReference type="EC" id="1.14.16.1" evidence="8"/>
<evidence type="ECO:0000256" key="5">
    <source>
        <dbReference type="ARBA" id="ARBA00023004"/>
    </source>
</evidence>
<dbReference type="Proteomes" id="UP001597641">
    <property type="component" value="Unassembled WGS sequence"/>
</dbReference>
<dbReference type="SUPFAM" id="SSF56534">
    <property type="entry name" value="Aromatic aminoacid monoxygenases, catalytic and oligomerization domains"/>
    <property type="match status" value="1"/>
</dbReference>
<dbReference type="PANTHER" id="PTHR11473">
    <property type="entry name" value="AROMATIC AMINO ACID HYDROXYLASE"/>
    <property type="match status" value="1"/>
</dbReference>
<proteinExistence type="inferred from homology"/>
<evidence type="ECO:0000256" key="4">
    <source>
        <dbReference type="ARBA" id="ARBA00023002"/>
    </source>
</evidence>
<evidence type="ECO:0000256" key="1">
    <source>
        <dbReference type="ARBA" id="ARBA00001954"/>
    </source>
</evidence>
<evidence type="ECO:0000256" key="3">
    <source>
        <dbReference type="ARBA" id="ARBA00022723"/>
    </source>
</evidence>
<keyword evidence="3" id="KW-0479">Metal-binding</keyword>
<accession>A0ABW6C2D3</accession>
<evidence type="ECO:0000259" key="7">
    <source>
        <dbReference type="PROSITE" id="PS51410"/>
    </source>
</evidence>
<name>A0ABW6C2D3_9BACT</name>
<comment type="similarity">
    <text evidence="2">Belongs to the biopterin-dependent aromatic amino acid hydroxylase family.</text>
</comment>
<dbReference type="GO" id="GO:0004505">
    <property type="term" value="F:phenylalanine 4-monooxygenase activity"/>
    <property type="evidence" value="ECO:0007669"/>
    <property type="project" value="UniProtKB-EC"/>
</dbReference>
<gene>
    <name evidence="8" type="ORF">ACFS7Z_20820</name>
</gene>